<proteinExistence type="predicted"/>
<organism evidence="8 9">
    <name type="scientific">Thiohalomonas denitrificans</name>
    <dbReference type="NCBI Taxonomy" id="415747"/>
    <lineage>
        <taxon>Bacteria</taxon>
        <taxon>Pseudomonadati</taxon>
        <taxon>Pseudomonadota</taxon>
        <taxon>Gammaproteobacteria</taxon>
        <taxon>Thiohalomonadales</taxon>
        <taxon>Thiohalomonadaceae</taxon>
        <taxon>Thiohalomonas</taxon>
    </lineage>
</organism>
<dbReference type="InterPro" id="IPR008271">
    <property type="entry name" value="Ser/Thr_kinase_AS"/>
</dbReference>
<dbReference type="STRING" id="415747.SAMN03097708_00348"/>
<keyword evidence="6" id="KW-0472">Membrane</keyword>
<dbReference type="InterPro" id="IPR000719">
    <property type="entry name" value="Prot_kinase_dom"/>
</dbReference>
<dbReference type="AlphaFoldDB" id="A0A1G5PKU2"/>
<dbReference type="PROSITE" id="PS50011">
    <property type="entry name" value="PROTEIN_KINASE_DOM"/>
    <property type="match status" value="1"/>
</dbReference>
<evidence type="ECO:0000256" key="6">
    <source>
        <dbReference type="SAM" id="Phobius"/>
    </source>
</evidence>
<dbReference type="GO" id="GO:0005524">
    <property type="term" value="F:ATP binding"/>
    <property type="evidence" value="ECO:0007669"/>
    <property type="project" value="UniProtKB-UniRule"/>
</dbReference>
<dbReference type="GO" id="GO:0004674">
    <property type="term" value="F:protein serine/threonine kinase activity"/>
    <property type="evidence" value="ECO:0007669"/>
    <property type="project" value="UniProtKB-KW"/>
</dbReference>
<keyword evidence="9" id="KW-1185">Reference proteome</keyword>
<keyword evidence="8" id="KW-0723">Serine/threonine-protein kinase</keyword>
<dbReference type="Pfam" id="PF00069">
    <property type="entry name" value="Pkinase"/>
    <property type="match status" value="1"/>
</dbReference>
<dbReference type="CDD" id="cd14014">
    <property type="entry name" value="STKc_PknB_like"/>
    <property type="match status" value="1"/>
</dbReference>
<feature type="domain" description="Protein kinase" evidence="7">
    <location>
        <begin position="498"/>
        <end position="758"/>
    </location>
</feature>
<keyword evidence="6" id="KW-0812">Transmembrane</keyword>
<dbReference type="PROSITE" id="PS00107">
    <property type="entry name" value="PROTEIN_KINASE_ATP"/>
    <property type="match status" value="1"/>
</dbReference>
<evidence type="ECO:0000256" key="1">
    <source>
        <dbReference type="ARBA" id="ARBA00022679"/>
    </source>
</evidence>
<dbReference type="SUPFAM" id="SSF56112">
    <property type="entry name" value="Protein kinase-like (PK-like)"/>
    <property type="match status" value="1"/>
</dbReference>
<protein>
    <submittedName>
        <fullName evidence="8">Serine/threonine protein kinase</fullName>
    </submittedName>
</protein>
<sequence>MGEGPERRRSWLPGLLTLISFWLLTATPLAVTLETRLLAFAGEFVPPPESAKVMVVDADGLAPMERGPLLEQLTGAKGIGVMPSLALPGVGSELPLVHAGAFLSRSARKPPPLPEGIANWSAARAPAPVWPARVPGLITGRPPSIAWLDTSSFSHGAASAPADFPPGASSGRVPLVHAYGDELLPGFALRLVMAARGVNPKSPPLERSAIRLDNDIIETDVAYRVHPRLAQLQVAQHTAAEVLSGTIDVQDQVVLFGSMAPAAAEPVRLPDGRYISPLEAEARLVAALLGGHYWAVPPWSWWAHLGTFALAGVMLMLVLPRLGVTSGSILLALWSVVVFTAEFGLLVLKGIYTPLLMPGIAVLAGAPLLWFKARGAAQVGALRADLSLTNRLLAESYQAQGQLDAALERYRRCAPDEEVLDRLYGLGVDFERRRHFTKAGAVFHQIAFTSPHFRDVKERLQRNREAEQRMLGKRGSTTPSGTVILESAGLARPTLGRYELERELGRGAMGMVYLGRDPRIGRAVAIKTMALSQEFEGADLVTVRERFFREAETAGRLEHRHIVTIYDVGEEQELAYIAMDYLKGESLANWCRPDNLLPLDEVMAIGIQVAEALDYAHEQGVIHRDIKPANIIYDRDETVAKVTDFGVACLTDSSKTRTGTVLGSPSYMSPEQVVGKRLDGRSDLFSLGATLFQLLSGDLPFKSDSLPSLMYLIAKERHADIRSYRNLPACVSRLINKALHKEVGRRYQSGRTMAEALRRCRREAMEAAA</sequence>
<evidence type="ECO:0000256" key="5">
    <source>
        <dbReference type="PROSITE-ProRule" id="PRU10141"/>
    </source>
</evidence>
<dbReference type="OrthoDB" id="9801841at2"/>
<keyword evidence="6" id="KW-1133">Transmembrane helix</keyword>
<dbReference type="PANTHER" id="PTHR43289">
    <property type="entry name" value="MITOGEN-ACTIVATED PROTEIN KINASE KINASE KINASE 20-RELATED"/>
    <property type="match status" value="1"/>
</dbReference>
<dbReference type="EMBL" id="FMWD01000001">
    <property type="protein sequence ID" value="SCZ50144.1"/>
    <property type="molecule type" value="Genomic_DNA"/>
</dbReference>
<evidence type="ECO:0000259" key="7">
    <source>
        <dbReference type="PROSITE" id="PS50011"/>
    </source>
</evidence>
<keyword evidence="1" id="KW-0808">Transferase</keyword>
<evidence type="ECO:0000256" key="2">
    <source>
        <dbReference type="ARBA" id="ARBA00022741"/>
    </source>
</evidence>
<keyword evidence="3 8" id="KW-0418">Kinase</keyword>
<dbReference type="Proteomes" id="UP000199648">
    <property type="component" value="Unassembled WGS sequence"/>
</dbReference>
<dbReference type="InterPro" id="IPR011009">
    <property type="entry name" value="Kinase-like_dom_sf"/>
</dbReference>
<feature type="transmembrane region" description="Helical" evidence="6">
    <location>
        <begin position="12"/>
        <end position="31"/>
    </location>
</feature>
<evidence type="ECO:0000256" key="3">
    <source>
        <dbReference type="ARBA" id="ARBA00022777"/>
    </source>
</evidence>
<feature type="transmembrane region" description="Helical" evidence="6">
    <location>
        <begin position="326"/>
        <end position="345"/>
    </location>
</feature>
<keyword evidence="4 5" id="KW-0067">ATP-binding</keyword>
<gene>
    <name evidence="8" type="ORF">SAMN03097708_00348</name>
</gene>
<evidence type="ECO:0000313" key="8">
    <source>
        <dbReference type="EMBL" id="SCZ50144.1"/>
    </source>
</evidence>
<dbReference type="RefSeq" id="WP_092991951.1">
    <property type="nucleotide sequence ID" value="NZ_FMWD01000001.1"/>
</dbReference>
<dbReference type="InterPro" id="IPR017441">
    <property type="entry name" value="Protein_kinase_ATP_BS"/>
</dbReference>
<feature type="binding site" evidence="5">
    <location>
        <position position="527"/>
    </location>
    <ligand>
        <name>ATP</name>
        <dbReference type="ChEBI" id="CHEBI:30616"/>
    </ligand>
</feature>
<evidence type="ECO:0000313" key="9">
    <source>
        <dbReference type="Proteomes" id="UP000199648"/>
    </source>
</evidence>
<dbReference type="Gene3D" id="3.30.200.20">
    <property type="entry name" value="Phosphorylase Kinase, domain 1"/>
    <property type="match status" value="1"/>
</dbReference>
<dbReference type="PANTHER" id="PTHR43289:SF6">
    <property type="entry name" value="SERINE_THREONINE-PROTEIN KINASE NEKL-3"/>
    <property type="match status" value="1"/>
</dbReference>
<keyword evidence="2 5" id="KW-0547">Nucleotide-binding</keyword>
<dbReference type="SMART" id="SM00220">
    <property type="entry name" value="S_TKc"/>
    <property type="match status" value="1"/>
</dbReference>
<dbReference type="PROSITE" id="PS00108">
    <property type="entry name" value="PROTEIN_KINASE_ST"/>
    <property type="match status" value="1"/>
</dbReference>
<name>A0A1G5PKU2_9GAMM</name>
<accession>A0A1G5PKU2</accession>
<feature type="transmembrane region" description="Helical" evidence="6">
    <location>
        <begin position="299"/>
        <end position="319"/>
    </location>
</feature>
<evidence type="ECO:0000256" key="4">
    <source>
        <dbReference type="ARBA" id="ARBA00022840"/>
    </source>
</evidence>
<dbReference type="Gene3D" id="1.10.510.10">
    <property type="entry name" value="Transferase(Phosphotransferase) domain 1"/>
    <property type="match status" value="1"/>
</dbReference>
<reference evidence="8 9" key="1">
    <citation type="submission" date="2016-10" db="EMBL/GenBank/DDBJ databases">
        <authorList>
            <person name="de Groot N.N."/>
        </authorList>
    </citation>
    <scope>NUCLEOTIDE SEQUENCE [LARGE SCALE GENOMIC DNA]</scope>
    <source>
        <strain evidence="8 9">HLD2</strain>
    </source>
</reference>